<accession>A0A4Z0M139</accession>
<protein>
    <recommendedName>
        <fullName evidence="2">PilZ domain-containing protein</fullName>
    </recommendedName>
</protein>
<dbReference type="Proteomes" id="UP000298050">
    <property type="component" value="Unassembled WGS sequence"/>
</dbReference>
<feature type="compositionally biased region" description="Basic and acidic residues" evidence="1">
    <location>
        <begin position="230"/>
        <end position="240"/>
    </location>
</feature>
<dbReference type="AlphaFoldDB" id="A0A4Z0M139"/>
<dbReference type="Gene3D" id="1.10.3210.10">
    <property type="entry name" value="Hypothetical protein af1432"/>
    <property type="match status" value="1"/>
</dbReference>
<feature type="region of interest" description="Disordered" evidence="1">
    <location>
        <begin position="230"/>
        <end position="261"/>
    </location>
</feature>
<dbReference type="Pfam" id="PF07238">
    <property type="entry name" value="PilZ"/>
    <property type="match status" value="1"/>
</dbReference>
<name>A0A4Z0M139_9GAMM</name>
<dbReference type="InterPro" id="IPR009875">
    <property type="entry name" value="PilZ_domain"/>
</dbReference>
<feature type="compositionally biased region" description="Low complexity" evidence="1">
    <location>
        <begin position="246"/>
        <end position="261"/>
    </location>
</feature>
<reference evidence="3 4" key="1">
    <citation type="submission" date="2019-04" db="EMBL/GenBank/DDBJ databases">
        <title>Taxonomy of novel Haliea sp. from mangrove soil of West Coast of India.</title>
        <authorList>
            <person name="Verma A."/>
            <person name="Kumar P."/>
            <person name="Krishnamurthi S."/>
        </authorList>
    </citation>
    <scope>NUCLEOTIDE SEQUENCE [LARGE SCALE GENOMIC DNA]</scope>
    <source>
        <strain evidence="3 4">SAOS-164</strain>
    </source>
</reference>
<dbReference type="SUPFAM" id="SSF141371">
    <property type="entry name" value="PilZ domain-like"/>
    <property type="match status" value="1"/>
</dbReference>
<organism evidence="3 4">
    <name type="scientific">Mangrovimicrobium sediminis</name>
    <dbReference type="NCBI Taxonomy" id="2562682"/>
    <lineage>
        <taxon>Bacteria</taxon>
        <taxon>Pseudomonadati</taxon>
        <taxon>Pseudomonadota</taxon>
        <taxon>Gammaproteobacteria</taxon>
        <taxon>Cellvibrionales</taxon>
        <taxon>Halieaceae</taxon>
        <taxon>Mangrovimicrobium</taxon>
    </lineage>
</organism>
<dbReference type="OrthoDB" id="9764808at2"/>
<evidence type="ECO:0000313" key="3">
    <source>
        <dbReference type="EMBL" id="TGD73156.1"/>
    </source>
</evidence>
<comment type="caution">
    <text evidence="3">The sequence shown here is derived from an EMBL/GenBank/DDBJ whole genome shotgun (WGS) entry which is preliminary data.</text>
</comment>
<dbReference type="Pfam" id="PF13487">
    <property type="entry name" value="HD_5"/>
    <property type="match status" value="1"/>
</dbReference>
<proteinExistence type="predicted"/>
<dbReference type="InterPro" id="IPR003607">
    <property type="entry name" value="HD/PDEase_dom"/>
</dbReference>
<feature type="domain" description="PilZ" evidence="2">
    <location>
        <begin position="113"/>
        <end position="222"/>
    </location>
</feature>
<dbReference type="CDD" id="cd00077">
    <property type="entry name" value="HDc"/>
    <property type="match status" value="1"/>
</dbReference>
<sequence>MDVTLEENPGEVQRWLGVFQEARGAVMGLAEGDGECFPVVVRHIAAGEPLLVDVGSVPFARSAFEAQRPVQLSSFGSNAQVTTSAEPLLDLAMAEGKLTAKLAYPQALTVKWRRNEFRAVLRHELVCKVTLRSGHAKEPLVGTLRDLSMGGCQVVFPPQAVYLDDGEVSTYDLNLKFAGGDDLSIRGILRHCEIVREDSRVRAGFQFESVNHAQDRQLWYFVREIEREHARGAQEDRERPASPLFATDSSAAPEPAEAPTHATSMAHRLSAVATSVGVQLRLLKQGEKLDGSAISRAADTLLRLLEADREEVLFALICLPEQPPVVRHGVAVATRLADIGISLNIPRDALKGMTTCALLHDLGAELRGGGMTPAARAEQVFCIADRLREVRWLSPVMIAEVVEQINERLDGRGYPLGLEGNKLSELSKLAAVVNTIDAACRINPEGGEETFGRVATRLATQEAAYSAKWVKLFFERYGALPVGARVAAPDGERYWVRRLDECRRVAQLVPCADQQVPSAELVARSVQGEALADIGELREVTAGL</sequence>
<dbReference type="EMBL" id="SRLE01000008">
    <property type="protein sequence ID" value="TGD73156.1"/>
    <property type="molecule type" value="Genomic_DNA"/>
</dbReference>
<evidence type="ECO:0000259" key="2">
    <source>
        <dbReference type="Pfam" id="PF07238"/>
    </source>
</evidence>
<keyword evidence="4" id="KW-1185">Reference proteome</keyword>
<gene>
    <name evidence="3" type="ORF">E4634_12840</name>
</gene>
<dbReference type="Gene3D" id="2.40.10.220">
    <property type="entry name" value="predicted glycosyltransferase like domains"/>
    <property type="match status" value="1"/>
</dbReference>
<evidence type="ECO:0000256" key="1">
    <source>
        <dbReference type="SAM" id="MobiDB-lite"/>
    </source>
</evidence>
<dbReference type="SUPFAM" id="SSF109604">
    <property type="entry name" value="HD-domain/PDEase-like"/>
    <property type="match status" value="1"/>
</dbReference>
<evidence type="ECO:0000313" key="4">
    <source>
        <dbReference type="Proteomes" id="UP000298050"/>
    </source>
</evidence>
<dbReference type="GO" id="GO:0035438">
    <property type="term" value="F:cyclic-di-GMP binding"/>
    <property type="evidence" value="ECO:0007669"/>
    <property type="project" value="InterPro"/>
</dbReference>
<dbReference type="RefSeq" id="WP_135444487.1">
    <property type="nucleotide sequence ID" value="NZ_SRLE01000008.1"/>
</dbReference>